<dbReference type="Pfam" id="PF14230">
    <property type="entry name" value="DUF4333"/>
    <property type="match status" value="1"/>
</dbReference>
<protein>
    <submittedName>
        <fullName evidence="4">DUF4333 domain-containing protein</fullName>
    </submittedName>
</protein>
<evidence type="ECO:0000256" key="1">
    <source>
        <dbReference type="SAM" id="MobiDB-lite"/>
    </source>
</evidence>
<feature type="compositionally biased region" description="Low complexity" evidence="1">
    <location>
        <begin position="57"/>
        <end position="72"/>
    </location>
</feature>
<reference evidence="4" key="1">
    <citation type="submission" date="2020-07" db="EMBL/GenBank/DDBJ databases">
        <authorList>
            <person name="Pettersson B.M.F."/>
            <person name="Behra P.R.K."/>
            <person name="Ramesh M."/>
            <person name="Das S."/>
            <person name="Dasgupta S."/>
            <person name="Kirsebom L.A."/>
        </authorList>
    </citation>
    <scope>NUCLEOTIDE SEQUENCE</scope>
    <source>
        <strain evidence="4">DSM 45439</strain>
    </source>
</reference>
<dbReference type="AlphaFoldDB" id="A0AAW5S8P0"/>
<evidence type="ECO:0000313" key="4">
    <source>
        <dbReference type="EMBL" id="MCV6991853.1"/>
    </source>
</evidence>
<accession>A0AAW5S8P0</accession>
<sequence>MGNTDDFSRPEYGGEEETTLISPPDSETTVVVPPKGGPDPDKTVVINPASETASEETTVVVPAPASATSASPLKPPSVPSPATTDPAEQTRPATWPAPAPPAPPADQTFTPRPPASTPLPPASAPLLPRPASPMPTYPPPGYAPIRPYLPSPAPSPYAGPAATTPEPQRRFDWRWLIPLVVGAVIVSVALVAVVIVRAGPVKSLLADNLDVAATQAAVQGVLTDSTTGYGLHDVKDVTCNNGVNPVIAKGATFTCEFTIDGHQLQAKMTFLDSAGTYSVGRPQ</sequence>
<keyword evidence="2" id="KW-1133">Transmembrane helix</keyword>
<evidence type="ECO:0000259" key="3">
    <source>
        <dbReference type="Pfam" id="PF14230"/>
    </source>
</evidence>
<proteinExistence type="predicted"/>
<keyword evidence="2" id="KW-0472">Membrane</keyword>
<feature type="compositionally biased region" description="Polar residues" evidence="1">
    <location>
        <begin position="19"/>
        <end position="28"/>
    </location>
</feature>
<dbReference type="RefSeq" id="WP_139800110.1">
    <property type="nucleotide sequence ID" value="NZ_JACKTG010000074.1"/>
</dbReference>
<dbReference type="Proteomes" id="UP001207588">
    <property type="component" value="Unassembled WGS sequence"/>
</dbReference>
<feature type="domain" description="DUF4333" evidence="3">
    <location>
        <begin position="200"/>
        <end position="275"/>
    </location>
</feature>
<organism evidence="4 5">
    <name type="scientific">Mycobacterium bouchedurhonense</name>
    <dbReference type="NCBI Taxonomy" id="701041"/>
    <lineage>
        <taxon>Bacteria</taxon>
        <taxon>Bacillati</taxon>
        <taxon>Actinomycetota</taxon>
        <taxon>Actinomycetes</taxon>
        <taxon>Mycobacteriales</taxon>
        <taxon>Mycobacteriaceae</taxon>
        <taxon>Mycobacterium</taxon>
        <taxon>Mycobacterium avium complex (MAC)</taxon>
    </lineage>
</organism>
<feature type="region of interest" description="Disordered" evidence="1">
    <location>
        <begin position="1"/>
        <end position="139"/>
    </location>
</feature>
<evidence type="ECO:0000313" key="5">
    <source>
        <dbReference type="Proteomes" id="UP001207588"/>
    </source>
</evidence>
<dbReference type="InterPro" id="IPR025637">
    <property type="entry name" value="DUF4333"/>
</dbReference>
<name>A0AAW5S8P0_MYCBC</name>
<feature type="transmembrane region" description="Helical" evidence="2">
    <location>
        <begin position="175"/>
        <end position="196"/>
    </location>
</feature>
<comment type="caution">
    <text evidence="4">The sequence shown here is derived from an EMBL/GenBank/DDBJ whole genome shotgun (WGS) entry which is preliminary data.</text>
</comment>
<reference evidence="4" key="2">
    <citation type="journal article" date="2022" name="BMC Genomics">
        <title>Comparative genome analysis of mycobacteria focusing on tRNA and non-coding RNA.</title>
        <authorList>
            <person name="Behra P.R.K."/>
            <person name="Pettersson B.M.F."/>
            <person name="Ramesh M."/>
            <person name="Das S."/>
            <person name="Dasgupta S."/>
            <person name="Kirsebom L.A."/>
        </authorList>
    </citation>
    <scope>NUCLEOTIDE SEQUENCE</scope>
    <source>
        <strain evidence="4">DSM 45439</strain>
    </source>
</reference>
<dbReference type="EMBL" id="JACKTG010000074">
    <property type="protein sequence ID" value="MCV6991853.1"/>
    <property type="molecule type" value="Genomic_DNA"/>
</dbReference>
<keyword evidence="2" id="KW-0812">Transmembrane</keyword>
<evidence type="ECO:0000256" key="2">
    <source>
        <dbReference type="SAM" id="Phobius"/>
    </source>
</evidence>
<feature type="compositionally biased region" description="Pro residues" evidence="1">
    <location>
        <begin position="111"/>
        <end position="139"/>
    </location>
</feature>
<feature type="compositionally biased region" description="Pro residues" evidence="1">
    <location>
        <begin position="95"/>
        <end position="104"/>
    </location>
</feature>
<gene>
    <name evidence="4" type="ORF">H7I91_21700</name>
</gene>